<organism evidence="1 2">
    <name type="scientific">Halpernia humi</name>
    <dbReference type="NCBI Taxonomy" id="493375"/>
    <lineage>
        <taxon>Bacteria</taxon>
        <taxon>Pseudomonadati</taxon>
        <taxon>Bacteroidota</taxon>
        <taxon>Flavobacteriia</taxon>
        <taxon>Flavobacteriales</taxon>
        <taxon>Weeksellaceae</taxon>
        <taxon>Chryseobacterium group</taxon>
        <taxon>Halpernia</taxon>
    </lineage>
</organism>
<gene>
    <name evidence="1" type="ORF">SAMN05421847_0275</name>
</gene>
<keyword evidence="2" id="KW-1185">Reference proteome</keyword>
<dbReference type="Proteomes" id="UP000236738">
    <property type="component" value="Unassembled WGS sequence"/>
</dbReference>
<accession>A0A1H5SV29</accession>
<dbReference type="AlphaFoldDB" id="A0A1H5SV29"/>
<name>A0A1H5SV29_9FLAO</name>
<evidence type="ECO:0000313" key="2">
    <source>
        <dbReference type="Proteomes" id="UP000236738"/>
    </source>
</evidence>
<evidence type="ECO:0000313" key="1">
    <source>
        <dbReference type="EMBL" id="SEF54370.1"/>
    </source>
</evidence>
<proteinExistence type="predicted"/>
<reference evidence="2" key="1">
    <citation type="submission" date="2016-10" db="EMBL/GenBank/DDBJ databases">
        <authorList>
            <person name="Varghese N."/>
            <person name="Submissions S."/>
        </authorList>
    </citation>
    <scope>NUCLEOTIDE SEQUENCE [LARGE SCALE GENOMIC DNA]</scope>
    <source>
        <strain evidence="2">DSM 21580</strain>
    </source>
</reference>
<protein>
    <submittedName>
        <fullName evidence="1">Uncharacterized protein</fullName>
    </submittedName>
</protein>
<sequence>MKHNSLIYEDTPKIVFVLKILQNFQDPEENYKLLTENK</sequence>
<dbReference type="EMBL" id="FNUS01000001">
    <property type="protein sequence ID" value="SEF54370.1"/>
    <property type="molecule type" value="Genomic_DNA"/>
</dbReference>